<keyword evidence="3" id="KW-1185">Reference proteome</keyword>
<dbReference type="Proteomes" id="UP000010473">
    <property type="component" value="Chromosome"/>
</dbReference>
<dbReference type="AlphaFoldDB" id="K9XQP7"/>
<sequence length="71" mass="7920">MTDQNNRPVDFSKAKTPSSYIEREAHKEGTADAAQKEQEFTYEQQSENTVAHKQNITAHIPGGSTIVDVDK</sequence>
<protein>
    <submittedName>
        <fullName evidence="2">Uncharacterized protein</fullName>
    </submittedName>
</protein>
<evidence type="ECO:0000313" key="2">
    <source>
        <dbReference type="EMBL" id="AFZ34940.1"/>
    </source>
</evidence>
<evidence type="ECO:0000313" key="3">
    <source>
        <dbReference type="Proteomes" id="UP000010473"/>
    </source>
</evidence>
<accession>K9XQP7</accession>
<organism evidence="2 3">
    <name type="scientific">Stanieria cyanosphaera (strain ATCC 29371 / PCC 7437)</name>
    <dbReference type="NCBI Taxonomy" id="111780"/>
    <lineage>
        <taxon>Bacteria</taxon>
        <taxon>Bacillati</taxon>
        <taxon>Cyanobacteriota</taxon>
        <taxon>Cyanophyceae</taxon>
        <taxon>Pleurocapsales</taxon>
        <taxon>Dermocarpellaceae</taxon>
        <taxon>Stanieria</taxon>
    </lineage>
</organism>
<dbReference type="EMBL" id="CP003653">
    <property type="protein sequence ID" value="AFZ34940.1"/>
    <property type="molecule type" value="Genomic_DNA"/>
</dbReference>
<dbReference type="HOGENOM" id="CLU_2738071_0_0_3"/>
<dbReference type="KEGG" id="scs:Sta7437_1373"/>
<dbReference type="RefSeq" id="WP_015192612.1">
    <property type="nucleotide sequence ID" value="NC_019748.1"/>
</dbReference>
<feature type="region of interest" description="Disordered" evidence="1">
    <location>
        <begin position="1"/>
        <end position="41"/>
    </location>
</feature>
<evidence type="ECO:0000256" key="1">
    <source>
        <dbReference type="SAM" id="MobiDB-lite"/>
    </source>
</evidence>
<reference evidence="3" key="1">
    <citation type="journal article" date="2013" name="Proc. Natl. Acad. Sci. U.S.A.">
        <title>Improving the coverage of the cyanobacterial phylum using diversity-driven genome sequencing.</title>
        <authorList>
            <person name="Shih P.M."/>
            <person name="Wu D."/>
            <person name="Latifi A."/>
            <person name="Axen S.D."/>
            <person name="Fewer D.P."/>
            <person name="Talla E."/>
            <person name="Calteau A."/>
            <person name="Cai F."/>
            <person name="Tandeau de Marsac N."/>
            <person name="Rippka R."/>
            <person name="Herdman M."/>
            <person name="Sivonen K."/>
            <person name="Coursin T."/>
            <person name="Laurent T."/>
            <person name="Goodwin L."/>
            <person name="Nolan M."/>
            <person name="Davenport K.W."/>
            <person name="Han C.S."/>
            <person name="Rubin E.M."/>
            <person name="Eisen J.A."/>
            <person name="Woyke T."/>
            <person name="Gugger M."/>
            <person name="Kerfeld C.A."/>
        </authorList>
    </citation>
    <scope>NUCLEOTIDE SEQUENCE [LARGE SCALE GENOMIC DNA]</scope>
    <source>
        <strain evidence="3">ATCC 29371 / PCC 7437</strain>
    </source>
</reference>
<gene>
    <name evidence="2" type="ordered locus">Sta7437_1373</name>
</gene>
<feature type="compositionally biased region" description="Basic and acidic residues" evidence="1">
    <location>
        <begin position="21"/>
        <end position="39"/>
    </location>
</feature>
<name>K9XQP7_STAC7</name>
<dbReference type="OrthoDB" id="9908351at2"/>
<proteinExistence type="predicted"/>